<evidence type="ECO:0000313" key="2">
    <source>
        <dbReference type="Proteomes" id="UP001240171"/>
    </source>
</evidence>
<gene>
    <name evidence="1" type="ORF">Q5741_20130</name>
</gene>
<protein>
    <recommendedName>
        <fullName evidence="3">DUF4297 domain-containing protein</fullName>
    </recommendedName>
</protein>
<dbReference type="RefSeq" id="WP_305025921.1">
    <property type="nucleotide sequence ID" value="NZ_JAUQTB010000020.1"/>
</dbReference>
<organism evidence="1 2">
    <name type="scientific">Paenibacillus lacisoli</name>
    <dbReference type="NCBI Taxonomy" id="3064525"/>
    <lineage>
        <taxon>Bacteria</taxon>
        <taxon>Bacillati</taxon>
        <taxon>Bacillota</taxon>
        <taxon>Bacilli</taxon>
        <taxon>Bacillales</taxon>
        <taxon>Paenibacillaceae</taxon>
        <taxon>Paenibacillus</taxon>
    </lineage>
</organism>
<reference evidence="1 2" key="1">
    <citation type="submission" date="2023-07" db="EMBL/GenBank/DDBJ databases">
        <title>Paenibacillus sp. JX-17 nov. isolated from soil.</title>
        <authorList>
            <person name="Wan Y."/>
            <person name="Liu B."/>
        </authorList>
    </citation>
    <scope>NUCLEOTIDE SEQUENCE [LARGE SCALE GENOMIC DNA]</scope>
    <source>
        <strain evidence="1 2">JX-17</strain>
    </source>
</reference>
<comment type="caution">
    <text evidence="1">The sequence shown here is derived from an EMBL/GenBank/DDBJ whole genome shotgun (WGS) entry which is preliminary data.</text>
</comment>
<dbReference type="Proteomes" id="UP001240171">
    <property type="component" value="Unassembled WGS sequence"/>
</dbReference>
<proteinExistence type="predicted"/>
<keyword evidence="2" id="KW-1185">Reference proteome</keyword>
<accession>A0ABT9CHE1</accession>
<evidence type="ECO:0008006" key="3">
    <source>
        <dbReference type="Google" id="ProtNLM"/>
    </source>
</evidence>
<name>A0ABT9CHE1_9BACL</name>
<dbReference type="EMBL" id="JAUQTB010000020">
    <property type="protein sequence ID" value="MDO7908699.1"/>
    <property type="molecule type" value="Genomic_DNA"/>
</dbReference>
<evidence type="ECO:0000313" key="1">
    <source>
        <dbReference type="EMBL" id="MDO7908699.1"/>
    </source>
</evidence>
<sequence length="378" mass="45106">MGTLSENVNKDRDGGYYAVKGFLYQFDMTIKTILLNPSQDVLFEQLQDISYENFIIQVKHKESQTYAHSKIRKPIVQLLDLHKEDESKKYRLHCYFKNTVSHKKNLSIKELNDILSVEKSNYTAQQKAKFLKCFELYYTEDFITQFDEVISLIESSYSLKDRQEAILHHAMIRSHLLQLSINKDKLQRMINKSNLDSYVIKARKLFFDSGYASYLGREKYERYLKKMYFTVDLNLLNLERLFIVDIYEDLHFSIIAKIMSKIIRKYKRLSKSPPPIFYLRKLSRERTNHFKQLVYDNGDKFNDGTFFDGDRFRIEKFKDDNDCLFKIINEKNLEEVLSANYINEIYHFYLSDYLEIDGAKDRITNIHLEDISQILNII</sequence>